<proteinExistence type="predicted"/>
<dbReference type="OrthoDB" id="4133832at2759"/>
<evidence type="ECO:0000313" key="2">
    <source>
        <dbReference type="EMBL" id="KAF2744941.1"/>
    </source>
</evidence>
<feature type="region of interest" description="Disordered" evidence="1">
    <location>
        <begin position="284"/>
        <end position="311"/>
    </location>
</feature>
<accession>A0A6A6V6L2</accession>
<evidence type="ECO:0000256" key="1">
    <source>
        <dbReference type="SAM" id="MobiDB-lite"/>
    </source>
</evidence>
<dbReference type="EMBL" id="MU006585">
    <property type="protein sequence ID" value="KAF2744941.1"/>
    <property type="molecule type" value="Genomic_DNA"/>
</dbReference>
<organism evidence="2 3">
    <name type="scientific">Sporormia fimetaria CBS 119925</name>
    <dbReference type="NCBI Taxonomy" id="1340428"/>
    <lineage>
        <taxon>Eukaryota</taxon>
        <taxon>Fungi</taxon>
        <taxon>Dikarya</taxon>
        <taxon>Ascomycota</taxon>
        <taxon>Pezizomycotina</taxon>
        <taxon>Dothideomycetes</taxon>
        <taxon>Pleosporomycetidae</taxon>
        <taxon>Pleosporales</taxon>
        <taxon>Sporormiaceae</taxon>
        <taxon>Sporormia</taxon>
    </lineage>
</organism>
<protein>
    <submittedName>
        <fullName evidence="2">Uncharacterized protein</fullName>
    </submittedName>
</protein>
<sequence length="311" mass="36607">MKRPKPVTPKPREIVYLRNKIYAYAAEPNDLVEFSRFRSRRTQTVRQKILRTTYVRTLRPAFFALTQVCRQIRQEYRVLYFEKTQQHVYIDEYEAYLLAFYPRRRGCLGLLDTIHGGEVRIRFPGSWNWWERVHYPTSKQLNLPWDKNGELADRKCDSDAHAQSTTIDLLPLLKFHAARPAIRIRFITVPDNSAKDEEQCHVGDWTQEPLGQLHIFDTLFLQPGDRRAPRFVKEEVPLGEILSIAVHCETGLMYRETQRRVHGDQGPRCYRMVAREVCRSKRLMSLPSPGAPGDQANEKKVREVCQQKLRR</sequence>
<name>A0A6A6V6L2_9PLEO</name>
<feature type="compositionally biased region" description="Basic and acidic residues" evidence="1">
    <location>
        <begin position="296"/>
        <end position="305"/>
    </location>
</feature>
<reference evidence="2" key="1">
    <citation type="journal article" date="2020" name="Stud. Mycol.">
        <title>101 Dothideomycetes genomes: a test case for predicting lifestyles and emergence of pathogens.</title>
        <authorList>
            <person name="Haridas S."/>
            <person name="Albert R."/>
            <person name="Binder M."/>
            <person name="Bloem J."/>
            <person name="Labutti K."/>
            <person name="Salamov A."/>
            <person name="Andreopoulos B."/>
            <person name="Baker S."/>
            <person name="Barry K."/>
            <person name="Bills G."/>
            <person name="Bluhm B."/>
            <person name="Cannon C."/>
            <person name="Castanera R."/>
            <person name="Culley D."/>
            <person name="Daum C."/>
            <person name="Ezra D."/>
            <person name="Gonzalez J."/>
            <person name="Henrissat B."/>
            <person name="Kuo A."/>
            <person name="Liang C."/>
            <person name="Lipzen A."/>
            <person name="Lutzoni F."/>
            <person name="Magnuson J."/>
            <person name="Mondo S."/>
            <person name="Nolan M."/>
            <person name="Ohm R."/>
            <person name="Pangilinan J."/>
            <person name="Park H.-J."/>
            <person name="Ramirez L."/>
            <person name="Alfaro M."/>
            <person name="Sun H."/>
            <person name="Tritt A."/>
            <person name="Yoshinaga Y."/>
            <person name="Zwiers L.-H."/>
            <person name="Turgeon B."/>
            <person name="Goodwin S."/>
            <person name="Spatafora J."/>
            <person name="Crous P."/>
            <person name="Grigoriev I."/>
        </authorList>
    </citation>
    <scope>NUCLEOTIDE SEQUENCE</scope>
    <source>
        <strain evidence="2">CBS 119925</strain>
    </source>
</reference>
<keyword evidence="3" id="KW-1185">Reference proteome</keyword>
<dbReference type="Proteomes" id="UP000799440">
    <property type="component" value="Unassembled WGS sequence"/>
</dbReference>
<dbReference type="AlphaFoldDB" id="A0A6A6V6L2"/>
<evidence type="ECO:0000313" key="3">
    <source>
        <dbReference type="Proteomes" id="UP000799440"/>
    </source>
</evidence>
<gene>
    <name evidence="2" type="ORF">M011DRAFT_528003</name>
</gene>